<dbReference type="PANTHER" id="PTHR45713:SF6">
    <property type="entry name" value="F5_8 TYPE C DOMAIN-CONTAINING PROTEIN"/>
    <property type="match status" value="1"/>
</dbReference>
<name>A0A6J8DSF8_MYTCO</name>
<dbReference type="Pfam" id="PF22633">
    <property type="entry name" value="F5_F8_type_C_2"/>
    <property type="match status" value="1"/>
</dbReference>
<keyword evidence="4" id="KW-0479">Metal-binding</keyword>
<evidence type="ECO:0000256" key="5">
    <source>
        <dbReference type="ARBA" id="ARBA00022734"/>
    </source>
</evidence>
<evidence type="ECO:0000256" key="1">
    <source>
        <dbReference type="ARBA" id="ARBA00002219"/>
    </source>
</evidence>
<evidence type="ECO:0000256" key="7">
    <source>
        <dbReference type="ARBA" id="ARBA00023157"/>
    </source>
</evidence>
<evidence type="ECO:0000259" key="8">
    <source>
        <dbReference type="SMART" id="SM00607"/>
    </source>
</evidence>
<organism evidence="9 10">
    <name type="scientific">Mytilus coruscus</name>
    <name type="common">Sea mussel</name>
    <dbReference type="NCBI Taxonomy" id="42192"/>
    <lineage>
        <taxon>Eukaryota</taxon>
        <taxon>Metazoa</taxon>
        <taxon>Spiralia</taxon>
        <taxon>Lophotrochozoa</taxon>
        <taxon>Mollusca</taxon>
        <taxon>Bivalvia</taxon>
        <taxon>Autobranchia</taxon>
        <taxon>Pteriomorphia</taxon>
        <taxon>Mytilida</taxon>
        <taxon>Mytiloidea</taxon>
        <taxon>Mytilidae</taxon>
        <taxon>Mytilinae</taxon>
        <taxon>Mytilus</taxon>
    </lineage>
</organism>
<dbReference type="GO" id="GO:0042806">
    <property type="term" value="F:fucose binding"/>
    <property type="evidence" value="ECO:0007669"/>
    <property type="project" value="UniProtKB-ARBA"/>
</dbReference>
<reference evidence="9 10" key="1">
    <citation type="submission" date="2020-06" db="EMBL/GenBank/DDBJ databases">
        <authorList>
            <person name="Li R."/>
            <person name="Bekaert M."/>
        </authorList>
    </citation>
    <scope>NUCLEOTIDE SEQUENCE [LARGE SCALE GENOMIC DNA]</scope>
    <source>
        <strain evidence="10">wild</strain>
    </source>
</reference>
<dbReference type="PANTHER" id="PTHR45713">
    <property type="entry name" value="FTP DOMAIN-CONTAINING PROTEIN"/>
    <property type="match status" value="1"/>
</dbReference>
<proteinExistence type="inferred from homology"/>
<dbReference type="GO" id="GO:0010185">
    <property type="term" value="P:regulation of cellular defense response"/>
    <property type="evidence" value="ECO:0007669"/>
    <property type="project" value="UniProtKB-ARBA"/>
</dbReference>
<dbReference type="InterPro" id="IPR051941">
    <property type="entry name" value="BG_Antigen-Binding_Lectin"/>
</dbReference>
<gene>
    <name evidence="9" type="ORF">MCOR_43829</name>
</gene>
<accession>A0A6J8DSF8</accession>
<evidence type="ECO:0000256" key="2">
    <source>
        <dbReference type="ARBA" id="ARBA00010147"/>
    </source>
</evidence>
<evidence type="ECO:0000256" key="6">
    <source>
        <dbReference type="ARBA" id="ARBA00022837"/>
    </source>
</evidence>
<dbReference type="GO" id="GO:0001868">
    <property type="term" value="P:regulation of complement activation, lectin pathway"/>
    <property type="evidence" value="ECO:0007669"/>
    <property type="project" value="UniProtKB-ARBA"/>
</dbReference>
<comment type="similarity">
    <text evidence="2">Belongs to the fucolectin family.</text>
</comment>
<feature type="domain" description="Fucolectin tachylectin-4 pentraxin-1" evidence="8">
    <location>
        <begin position="25"/>
        <end position="176"/>
    </location>
</feature>
<evidence type="ECO:0000313" key="10">
    <source>
        <dbReference type="Proteomes" id="UP000507470"/>
    </source>
</evidence>
<evidence type="ECO:0000256" key="3">
    <source>
        <dbReference type="ARBA" id="ARBA00011233"/>
    </source>
</evidence>
<dbReference type="Proteomes" id="UP000507470">
    <property type="component" value="Unassembled WGS sequence"/>
</dbReference>
<dbReference type="EMBL" id="CACVKT020007786">
    <property type="protein sequence ID" value="CAC5410657.1"/>
    <property type="molecule type" value="Genomic_DNA"/>
</dbReference>
<dbReference type="OrthoDB" id="6159727at2759"/>
<protein>
    <recommendedName>
        <fullName evidence="8">Fucolectin tachylectin-4 pentraxin-1 domain-containing protein</fullName>
    </recommendedName>
</protein>
<dbReference type="Gene3D" id="2.60.120.260">
    <property type="entry name" value="Galactose-binding domain-like"/>
    <property type="match status" value="1"/>
</dbReference>
<keyword evidence="6" id="KW-0106">Calcium</keyword>
<keyword evidence="10" id="KW-1185">Reference proteome</keyword>
<comment type="function">
    <text evidence="1">Acts as a defensive agent. Recognizes blood group fucosylated oligosaccharides including A, B, H and Lewis B-type antigens. Does not recognize Lewis A antigen and has low affinity for monovalent haptens.</text>
</comment>
<dbReference type="InterPro" id="IPR008979">
    <property type="entry name" value="Galactose-bd-like_sf"/>
</dbReference>
<keyword evidence="5" id="KW-0430">Lectin</keyword>
<comment type="subunit">
    <text evidence="3">Homotrimer.</text>
</comment>
<keyword evidence="7" id="KW-1015">Disulfide bond</keyword>
<dbReference type="InterPro" id="IPR006585">
    <property type="entry name" value="FTP1"/>
</dbReference>
<dbReference type="SMART" id="SM00607">
    <property type="entry name" value="FTP"/>
    <property type="match status" value="1"/>
</dbReference>
<evidence type="ECO:0000313" key="9">
    <source>
        <dbReference type="EMBL" id="CAC5410657.1"/>
    </source>
</evidence>
<dbReference type="AlphaFoldDB" id="A0A6J8DSF8"/>
<sequence>MREISDGIICIFATLYFLPDFGKGYRNIALNKNATQVSTRLNNFTYFGAKNANDGKRNQFAPNGDCMHTNDTDPEKWWTIDFGNMYTIESVSIYGRKFCCFERHSDFEIRIHNTSDWSSQYSLCYKQIGQAPTELYVNCTDFISGKYLTVYKKNDHHNYPLTLCEVEVYGSETTVNTYIRADNSWNSKWKSHYIRIKAHNSWNYNWRLHNK</sequence>
<dbReference type="GO" id="GO:0046872">
    <property type="term" value="F:metal ion binding"/>
    <property type="evidence" value="ECO:0007669"/>
    <property type="project" value="UniProtKB-KW"/>
</dbReference>
<dbReference type="SUPFAM" id="SSF49785">
    <property type="entry name" value="Galactose-binding domain-like"/>
    <property type="match status" value="1"/>
</dbReference>
<evidence type="ECO:0000256" key="4">
    <source>
        <dbReference type="ARBA" id="ARBA00022723"/>
    </source>
</evidence>